<gene>
    <name evidence="1" type="ORF">AVEN_40356_1</name>
</gene>
<feature type="non-terminal residue" evidence="1">
    <location>
        <position position="1"/>
    </location>
</feature>
<accession>A0A4Y2WQX3</accession>
<name>A0A4Y2WQX3_ARAVE</name>
<sequence>NEQADRAHKSAVATNDIAIPVGDLKKHVKILLHSKWQEQWDSETNNKLQAVKPLVQL</sequence>
<evidence type="ECO:0000313" key="2">
    <source>
        <dbReference type="Proteomes" id="UP000499080"/>
    </source>
</evidence>
<dbReference type="OrthoDB" id="6435860at2759"/>
<evidence type="ECO:0000313" key="1">
    <source>
        <dbReference type="EMBL" id="GBO39579.1"/>
    </source>
</evidence>
<evidence type="ECO:0008006" key="3">
    <source>
        <dbReference type="Google" id="ProtNLM"/>
    </source>
</evidence>
<comment type="caution">
    <text evidence="1">The sequence shown here is derived from an EMBL/GenBank/DDBJ whole genome shotgun (WGS) entry which is preliminary data.</text>
</comment>
<proteinExistence type="predicted"/>
<dbReference type="AlphaFoldDB" id="A0A4Y2WQX3"/>
<reference evidence="1 2" key="1">
    <citation type="journal article" date="2019" name="Sci. Rep.">
        <title>Orb-weaving spider Araneus ventricosus genome elucidates the spidroin gene catalogue.</title>
        <authorList>
            <person name="Kono N."/>
            <person name="Nakamura H."/>
            <person name="Ohtoshi R."/>
            <person name="Moran D.A.P."/>
            <person name="Shinohara A."/>
            <person name="Yoshida Y."/>
            <person name="Fujiwara M."/>
            <person name="Mori M."/>
            <person name="Tomita M."/>
            <person name="Arakawa K."/>
        </authorList>
    </citation>
    <scope>NUCLEOTIDE SEQUENCE [LARGE SCALE GENOMIC DNA]</scope>
</reference>
<dbReference type="Proteomes" id="UP000499080">
    <property type="component" value="Unassembled WGS sequence"/>
</dbReference>
<keyword evidence="2" id="KW-1185">Reference proteome</keyword>
<dbReference type="EMBL" id="BGPR01064644">
    <property type="protein sequence ID" value="GBO39579.1"/>
    <property type="molecule type" value="Genomic_DNA"/>
</dbReference>
<organism evidence="1 2">
    <name type="scientific">Araneus ventricosus</name>
    <name type="common">Orbweaver spider</name>
    <name type="synonym">Epeira ventricosa</name>
    <dbReference type="NCBI Taxonomy" id="182803"/>
    <lineage>
        <taxon>Eukaryota</taxon>
        <taxon>Metazoa</taxon>
        <taxon>Ecdysozoa</taxon>
        <taxon>Arthropoda</taxon>
        <taxon>Chelicerata</taxon>
        <taxon>Arachnida</taxon>
        <taxon>Araneae</taxon>
        <taxon>Araneomorphae</taxon>
        <taxon>Entelegynae</taxon>
        <taxon>Araneoidea</taxon>
        <taxon>Araneidae</taxon>
        <taxon>Araneus</taxon>
    </lineage>
</organism>
<protein>
    <recommendedName>
        <fullName evidence="3">RNase H type-1 domain-containing protein</fullName>
    </recommendedName>
</protein>